<keyword evidence="5" id="KW-1185">Reference proteome</keyword>
<evidence type="ECO:0000259" key="1">
    <source>
        <dbReference type="Pfam" id="PF12688"/>
    </source>
</evidence>
<dbReference type="Pfam" id="PF12688">
    <property type="entry name" value="TPR_5"/>
    <property type="match status" value="1"/>
</dbReference>
<dbReference type="InterPro" id="IPR041656">
    <property type="entry name" value="TPR_5"/>
</dbReference>
<dbReference type="InterPro" id="IPR011990">
    <property type="entry name" value="TPR-like_helical_dom_sf"/>
</dbReference>
<name>A0AAC8PZY4_9BACT</name>
<accession>A0AAC8PZY4</accession>
<evidence type="ECO:0000313" key="5">
    <source>
        <dbReference type="Proteomes" id="UP000256345"/>
    </source>
</evidence>
<dbReference type="EMBL" id="CP011509">
    <property type="protein sequence ID" value="AKI98438.1"/>
    <property type="molecule type" value="Genomic_DNA"/>
</dbReference>
<dbReference type="Proteomes" id="UP000256345">
    <property type="component" value="Unassembled WGS sequence"/>
</dbReference>
<dbReference type="Proteomes" id="UP000035579">
    <property type="component" value="Chromosome"/>
</dbReference>
<sequence>MVFYDAAWKLGVPSEQRAEFLIGYGSTLKNVGRLDESLLILGQAITDGAFPNAARAFLALTLQASGRSPEAIAELLSLLLEVGAQDAGLIRYRRSLSWYAGQLRASAEPGPEK</sequence>
<gene>
    <name evidence="2" type="ORF">AA314_00065</name>
    <name evidence="3" type="ORF">ATI61_12127</name>
</gene>
<dbReference type="EMBL" id="QUMU01000021">
    <property type="protein sequence ID" value="REG20462.1"/>
    <property type="molecule type" value="Genomic_DNA"/>
</dbReference>
<evidence type="ECO:0000313" key="3">
    <source>
        <dbReference type="EMBL" id="REG20462.1"/>
    </source>
</evidence>
<reference evidence="2 4" key="1">
    <citation type="submission" date="2015-05" db="EMBL/GenBank/DDBJ databases">
        <title>Genome assembly of Archangium gephyra DSM 2261.</title>
        <authorList>
            <person name="Sharma G."/>
            <person name="Subramanian S."/>
        </authorList>
    </citation>
    <scope>NUCLEOTIDE SEQUENCE [LARGE SCALE GENOMIC DNA]</scope>
    <source>
        <strain evidence="2 4">DSM 2261</strain>
    </source>
</reference>
<dbReference type="Gene3D" id="1.25.40.10">
    <property type="entry name" value="Tetratricopeptide repeat domain"/>
    <property type="match status" value="1"/>
</dbReference>
<feature type="domain" description="Tetratrico peptide repeat group 5" evidence="1">
    <location>
        <begin position="3"/>
        <end position="103"/>
    </location>
</feature>
<evidence type="ECO:0000313" key="2">
    <source>
        <dbReference type="EMBL" id="AKI98438.1"/>
    </source>
</evidence>
<reference evidence="3 5" key="2">
    <citation type="submission" date="2018-08" db="EMBL/GenBank/DDBJ databases">
        <title>Genomic Encyclopedia of Archaeal and Bacterial Type Strains, Phase II (KMG-II): from individual species to whole genera.</title>
        <authorList>
            <person name="Goeker M."/>
        </authorList>
    </citation>
    <scope>NUCLEOTIDE SEQUENCE [LARGE SCALE GENOMIC DNA]</scope>
    <source>
        <strain evidence="3 5">DSM 2261</strain>
    </source>
</reference>
<evidence type="ECO:0000313" key="4">
    <source>
        <dbReference type="Proteomes" id="UP000035579"/>
    </source>
</evidence>
<protein>
    <submittedName>
        <fullName evidence="3">Tetratricopeptide repeat protein</fullName>
    </submittedName>
</protein>
<dbReference type="SUPFAM" id="SSF48452">
    <property type="entry name" value="TPR-like"/>
    <property type="match status" value="1"/>
</dbReference>
<proteinExistence type="predicted"/>
<dbReference type="AlphaFoldDB" id="A0AAC8PZY4"/>
<dbReference type="KEGG" id="age:AA314_00065"/>
<organism evidence="2 4">
    <name type="scientific">Archangium gephyra</name>
    <dbReference type="NCBI Taxonomy" id="48"/>
    <lineage>
        <taxon>Bacteria</taxon>
        <taxon>Pseudomonadati</taxon>
        <taxon>Myxococcota</taxon>
        <taxon>Myxococcia</taxon>
        <taxon>Myxococcales</taxon>
        <taxon>Cystobacterineae</taxon>
        <taxon>Archangiaceae</taxon>
        <taxon>Archangium</taxon>
    </lineage>
</organism>